<evidence type="ECO:0000256" key="1">
    <source>
        <dbReference type="SAM" id="Phobius"/>
    </source>
</evidence>
<feature type="transmembrane region" description="Helical" evidence="1">
    <location>
        <begin position="16"/>
        <end position="34"/>
    </location>
</feature>
<organism evidence="2">
    <name type="scientific">Arion vulgaris</name>
    <dbReference type="NCBI Taxonomy" id="1028688"/>
    <lineage>
        <taxon>Eukaryota</taxon>
        <taxon>Metazoa</taxon>
        <taxon>Spiralia</taxon>
        <taxon>Lophotrochozoa</taxon>
        <taxon>Mollusca</taxon>
        <taxon>Gastropoda</taxon>
        <taxon>Heterobranchia</taxon>
        <taxon>Euthyneura</taxon>
        <taxon>Panpulmonata</taxon>
        <taxon>Eupulmonata</taxon>
        <taxon>Stylommatophora</taxon>
        <taxon>Helicina</taxon>
        <taxon>Arionoidea</taxon>
        <taxon>Arionidae</taxon>
        <taxon>Arion</taxon>
    </lineage>
</organism>
<protein>
    <submittedName>
        <fullName evidence="2">Uncharacterized protein</fullName>
    </submittedName>
</protein>
<proteinExistence type="predicted"/>
<sequence>MYTVAEIFVCKKKIRSSQMFISINGMMMIVLIIANEIRMKMRCSADEDDIDGNN</sequence>
<keyword evidence="1" id="KW-1133">Transmembrane helix</keyword>
<keyword evidence="1" id="KW-0812">Transmembrane</keyword>
<dbReference type="EMBL" id="HACG01046039">
    <property type="protein sequence ID" value="CEK92904.1"/>
    <property type="molecule type" value="Transcribed_RNA"/>
</dbReference>
<dbReference type="AlphaFoldDB" id="A0A0B7BHT7"/>
<name>A0A0B7BHT7_9EUPU</name>
<evidence type="ECO:0000313" key="2">
    <source>
        <dbReference type="EMBL" id="CEK92904.1"/>
    </source>
</evidence>
<reference evidence="2" key="1">
    <citation type="submission" date="2014-12" db="EMBL/GenBank/DDBJ databases">
        <title>Insight into the proteome of Arion vulgaris.</title>
        <authorList>
            <person name="Aradska J."/>
            <person name="Bulat T."/>
            <person name="Smidak R."/>
            <person name="Sarate P."/>
            <person name="Gangsoo J."/>
            <person name="Sialana F."/>
            <person name="Bilban M."/>
            <person name="Lubec G."/>
        </authorList>
    </citation>
    <scope>NUCLEOTIDE SEQUENCE</scope>
    <source>
        <tissue evidence="2">Skin</tissue>
    </source>
</reference>
<keyword evidence="1" id="KW-0472">Membrane</keyword>
<gene>
    <name evidence="2" type="primary">ORF190863</name>
</gene>
<accession>A0A0B7BHT7</accession>